<gene>
    <name evidence="2" type="ORF">ACFOUO_07315</name>
</gene>
<dbReference type="PANTHER" id="PTHR11014">
    <property type="entry name" value="PEPTIDASE M20 FAMILY MEMBER"/>
    <property type="match status" value="1"/>
</dbReference>
<dbReference type="PIRSF" id="PIRSF005962">
    <property type="entry name" value="Pept_M20D_amidohydro"/>
    <property type="match status" value="1"/>
</dbReference>
<dbReference type="PANTHER" id="PTHR11014:SF63">
    <property type="entry name" value="METALLOPEPTIDASE, PUTATIVE (AFU_ORTHOLOGUE AFUA_6G09600)-RELATED"/>
    <property type="match status" value="1"/>
</dbReference>
<dbReference type="InterPro" id="IPR002933">
    <property type="entry name" value="Peptidase_M20"/>
</dbReference>
<dbReference type="Proteomes" id="UP001595843">
    <property type="component" value="Unassembled WGS sequence"/>
</dbReference>
<dbReference type="InterPro" id="IPR017439">
    <property type="entry name" value="Amidohydrolase"/>
</dbReference>
<accession>A0ABV8JHC9</accession>
<dbReference type="NCBIfam" id="TIGR01891">
    <property type="entry name" value="amidohydrolases"/>
    <property type="match status" value="1"/>
</dbReference>
<comment type="caution">
    <text evidence="2">The sequence shown here is derived from an EMBL/GenBank/DDBJ whole genome shotgun (WGS) entry which is preliminary data.</text>
</comment>
<keyword evidence="3" id="KW-1185">Reference proteome</keyword>
<evidence type="ECO:0000313" key="3">
    <source>
        <dbReference type="Proteomes" id="UP001595843"/>
    </source>
</evidence>
<dbReference type="SUPFAM" id="SSF55031">
    <property type="entry name" value="Bacterial exopeptidase dimerisation domain"/>
    <property type="match status" value="1"/>
</dbReference>
<evidence type="ECO:0000313" key="2">
    <source>
        <dbReference type="EMBL" id="MFC4076616.1"/>
    </source>
</evidence>
<dbReference type="EMBL" id="JBHSAP010000009">
    <property type="protein sequence ID" value="MFC4076616.1"/>
    <property type="molecule type" value="Genomic_DNA"/>
</dbReference>
<dbReference type="Gene3D" id="3.40.630.10">
    <property type="entry name" value="Zn peptidases"/>
    <property type="match status" value="1"/>
</dbReference>
<reference evidence="3" key="1">
    <citation type="journal article" date="2019" name="Int. J. Syst. Evol. Microbiol.">
        <title>The Global Catalogue of Microorganisms (GCM) 10K type strain sequencing project: providing services to taxonomists for standard genome sequencing and annotation.</title>
        <authorList>
            <consortium name="The Broad Institute Genomics Platform"/>
            <consortium name="The Broad Institute Genome Sequencing Center for Infectious Disease"/>
            <person name="Wu L."/>
            <person name="Ma J."/>
        </authorList>
    </citation>
    <scope>NUCLEOTIDE SEQUENCE [LARGE SCALE GENOMIC DNA]</scope>
    <source>
        <strain evidence="3">IBRC-M 10813</strain>
    </source>
</reference>
<sequence>MNASWTDSKKKRELLAQVIFWRRHLHQYPELSFQERKTADFVFHTLSSFRGLTITRPTPTSVCATLKGNLPGPTVALRADMDALPIQEENDVDYVSRHPGVMHACGHDGHTAMLLGAARFFTDMREELRGELRFLFQHAEEIPPGGARDLVAAGAMEGVDAVLGTHLWSPLPTGKVGVVYGPAMASMDTFMITIRGKGGHAGAPHQTVDSIAVGAQVVSNLQHVVARNMDPLSSTVLSITKFLAGTTHNIIPGSVLIEGSVRTLDEEARQDLPALMERVIRGITSAHGADYQWHYKQGYHAVVNEGRTTQLVEETVRECLGTEALVHMDPIMGGEDFSAYQREAPGAFFFTGIGNKGKSTDYPHHHPRFNIDEDALETGLIVLIHTTLRLLENEDQPNIHDLGGSHHGPKHHPG</sequence>
<dbReference type="RefSeq" id="WP_380703716.1">
    <property type="nucleotide sequence ID" value="NZ_JBHSAP010000009.1"/>
</dbReference>
<protein>
    <submittedName>
        <fullName evidence="2">Amidohydrolase</fullName>
    </submittedName>
</protein>
<proteinExistence type="predicted"/>
<dbReference type="Pfam" id="PF01546">
    <property type="entry name" value="Peptidase_M20"/>
    <property type="match status" value="1"/>
</dbReference>
<dbReference type="InterPro" id="IPR036264">
    <property type="entry name" value="Bact_exopeptidase_dim_dom"/>
</dbReference>
<name>A0ABV8JHC9_9BACL</name>
<organism evidence="2 3">
    <name type="scientific">Salinithrix halophila</name>
    <dbReference type="NCBI Taxonomy" id="1485204"/>
    <lineage>
        <taxon>Bacteria</taxon>
        <taxon>Bacillati</taxon>
        <taxon>Bacillota</taxon>
        <taxon>Bacilli</taxon>
        <taxon>Bacillales</taxon>
        <taxon>Thermoactinomycetaceae</taxon>
        <taxon>Salinithrix</taxon>
    </lineage>
</organism>
<evidence type="ECO:0000259" key="1">
    <source>
        <dbReference type="Pfam" id="PF07687"/>
    </source>
</evidence>
<dbReference type="SUPFAM" id="SSF53187">
    <property type="entry name" value="Zn-dependent exopeptidases"/>
    <property type="match status" value="1"/>
</dbReference>
<dbReference type="Gene3D" id="3.30.70.360">
    <property type="match status" value="1"/>
</dbReference>
<dbReference type="Pfam" id="PF07687">
    <property type="entry name" value="M20_dimer"/>
    <property type="match status" value="1"/>
</dbReference>
<dbReference type="InterPro" id="IPR011650">
    <property type="entry name" value="Peptidase_M20_dimer"/>
</dbReference>
<feature type="domain" description="Peptidase M20 dimerisation" evidence="1">
    <location>
        <begin position="189"/>
        <end position="281"/>
    </location>
</feature>